<dbReference type="Pfam" id="PF03631">
    <property type="entry name" value="Virul_fac_BrkB"/>
    <property type="match status" value="1"/>
</dbReference>
<dbReference type="Proteomes" id="UP000018291">
    <property type="component" value="Unassembled WGS sequence"/>
</dbReference>
<proteinExistence type="predicted"/>
<dbReference type="GO" id="GO:0005886">
    <property type="term" value="C:plasma membrane"/>
    <property type="evidence" value="ECO:0007669"/>
    <property type="project" value="UniProtKB-SubCell"/>
</dbReference>
<evidence type="ECO:0000313" key="9">
    <source>
        <dbReference type="Proteomes" id="UP000018291"/>
    </source>
</evidence>
<feature type="transmembrane region" description="Helical" evidence="7">
    <location>
        <begin position="167"/>
        <end position="189"/>
    </location>
</feature>
<evidence type="ECO:0000256" key="5">
    <source>
        <dbReference type="ARBA" id="ARBA00023136"/>
    </source>
</evidence>
<dbReference type="PANTHER" id="PTHR30213">
    <property type="entry name" value="INNER MEMBRANE PROTEIN YHJD"/>
    <property type="match status" value="1"/>
</dbReference>
<dbReference type="HOGENOM" id="CLU_833382_0_0_11"/>
<evidence type="ECO:0000256" key="4">
    <source>
        <dbReference type="ARBA" id="ARBA00022989"/>
    </source>
</evidence>
<evidence type="ECO:0000256" key="6">
    <source>
        <dbReference type="SAM" id="MobiDB-lite"/>
    </source>
</evidence>
<keyword evidence="2" id="KW-1003">Cell membrane</keyword>
<evidence type="ECO:0000256" key="3">
    <source>
        <dbReference type="ARBA" id="ARBA00022692"/>
    </source>
</evidence>
<keyword evidence="4 7" id="KW-1133">Transmembrane helix</keyword>
<dbReference type="STRING" id="1229780.BN381_110081"/>
<organism evidence="8 9">
    <name type="scientific">Candidatus Neomicrothrix parvicella RN1</name>
    <dbReference type="NCBI Taxonomy" id="1229780"/>
    <lineage>
        <taxon>Bacteria</taxon>
        <taxon>Bacillati</taxon>
        <taxon>Actinomycetota</taxon>
        <taxon>Acidimicrobiia</taxon>
        <taxon>Acidimicrobiales</taxon>
        <taxon>Microthrixaceae</taxon>
        <taxon>Candidatus Neomicrothrix</taxon>
    </lineage>
</organism>
<dbReference type="EMBL" id="CANL01000003">
    <property type="protein sequence ID" value="CCM62415.1"/>
    <property type="molecule type" value="Genomic_DNA"/>
</dbReference>
<dbReference type="AlphaFoldDB" id="R4YWP8"/>
<evidence type="ECO:0000313" key="8">
    <source>
        <dbReference type="EMBL" id="CCM62415.1"/>
    </source>
</evidence>
<keyword evidence="9" id="KW-1185">Reference proteome</keyword>
<feature type="transmembrane region" description="Helical" evidence="7">
    <location>
        <begin position="36"/>
        <end position="61"/>
    </location>
</feature>
<evidence type="ECO:0000256" key="2">
    <source>
        <dbReference type="ARBA" id="ARBA00022475"/>
    </source>
</evidence>
<reference evidence="8 9" key="1">
    <citation type="journal article" date="2013" name="ISME J.">
        <title>Metabolic model for the filamentous 'Candidatus Microthrix parvicella' based on genomic and metagenomic analyses.</title>
        <authorList>
            <person name="Jon McIlroy S."/>
            <person name="Kristiansen R."/>
            <person name="Albertsen M."/>
            <person name="Michael Karst S."/>
            <person name="Rossetti S."/>
            <person name="Lund Nielsen J."/>
            <person name="Tandoi V."/>
            <person name="James Seviour R."/>
            <person name="Nielsen P.H."/>
        </authorList>
    </citation>
    <scope>NUCLEOTIDE SEQUENCE [LARGE SCALE GENOMIC DNA]</scope>
    <source>
        <strain evidence="8 9">RN1</strain>
    </source>
</reference>
<dbReference type="PANTHER" id="PTHR30213:SF1">
    <property type="entry name" value="INNER MEMBRANE PROTEIN YHJD"/>
    <property type="match status" value="1"/>
</dbReference>
<sequence>MSDVNPHPTARQHPGLLGVLIAVQERFRGIRGQNAASALTLSLFLSIFPLILVAVSVMGFVSAGNPDFVTDTINSLNLTGDAQGIFTNAVNSAQANRGAVGLIGLLTGAWSALGVTTALQVAANVPWQVAGRGIKDKAVGVLFLLGAAVVFIGSAVASWAIGLLPGWASAAGTLVPFAVSVLLFGWMYWLLCRYGLTVRQVLPGAVVAAIGVEVLKLLAIHWLPGVIAKSQGIYGSIGIVFGIFAWLLIFGKVIVYASVLNVVLEERRTGKVDMLVSVPRIADPTGESRTNRGGLIDQDSKPLKLPGMKPLEDPEERVTTRVVTEDADDRERP</sequence>
<feature type="transmembrane region" description="Helical" evidence="7">
    <location>
        <begin position="102"/>
        <end position="127"/>
    </location>
</feature>
<evidence type="ECO:0000256" key="7">
    <source>
        <dbReference type="SAM" id="Phobius"/>
    </source>
</evidence>
<gene>
    <name evidence="8" type="ORF">BN381_110081</name>
</gene>
<feature type="region of interest" description="Disordered" evidence="6">
    <location>
        <begin position="285"/>
        <end position="333"/>
    </location>
</feature>
<name>R4YWP8_9ACTN</name>
<keyword evidence="3 7" id="KW-0812">Transmembrane</keyword>
<comment type="caution">
    <text evidence="8">The sequence shown here is derived from an EMBL/GenBank/DDBJ whole genome shotgun (WGS) entry which is preliminary data.</text>
</comment>
<comment type="subcellular location">
    <subcellularLocation>
        <location evidence="1">Cell membrane</location>
        <topology evidence="1">Multi-pass membrane protein</topology>
    </subcellularLocation>
</comment>
<feature type="transmembrane region" description="Helical" evidence="7">
    <location>
        <begin position="201"/>
        <end position="223"/>
    </location>
</feature>
<dbReference type="eggNOG" id="COG1295">
    <property type="taxonomic scope" value="Bacteria"/>
</dbReference>
<protein>
    <submittedName>
        <fullName evidence="8">Uncharacterized protein</fullName>
    </submittedName>
</protein>
<keyword evidence="5 7" id="KW-0472">Membrane</keyword>
<evidence type="ECO:0000256" key="1">
    <source>
        <dbReference type="ARBA" id="ARBA00004651"/>
    </source>
</evidence>
<dbReference type="OrthoDB" id="3349406at2"/>
<feature type="compositionally biased region" description="Basic and acidic residues" evidence="6">
    <location>
        <begin position="310"/>
        <end position="319"/>
    </location>
</feature>
<dbReference type="InterPro" id="IPR017039">
    <property type="entry name" value="Virul_fac_BrkB"/>
</dbReference>
<dbReference type="RefSeq" id="WP_012223802.1">
    <property type="nucleotide sequence ID" value="NZ_HG422565.1"/>
</dbReference>
<accession>R4YWP8</accession>
<feature type="transmembrane region" description="Helical" evidence="7">
    <location>
        <begin position="243"/>
        <end position="264"/>
    </location>
</feature>
<feature type="transmembrane region" description="Helical" evidence="7">
    <location>
        <begin position="139"/>
        <end position="161"/>
    </location>
</feature>